<evidence type="ECO:0000313" key="2">
    <source>
        <dbReference type="EMBL" id="MEV0362153.1"/>
    </source>
</evidence>
<organism evidence="2 3">
    <name type="scientific">Nocardia fusca</name>
    <dbReference type="NCBI Taxonomy" id="941183"/>
    <lineage>
        <taxon>Bacteria</taxon>
        <taxon>Bacillati</taxon>
        <taxon>Actinomycetota</taxon>
        <taxon>Actinomycetes</taxon>
        <taxon>Mycobacteriales</taxon>
        <taxon>Nocardiaceae</taxon>
        <taxon>Nocardia</taxon>
    </lineage>
</organism>
<comment type="caution">
    <text evidence="2">The sequence shown here is derived from an EMBL/GenBank/DDBJ whole genome shotgun (WGS) entry which is preliminary data.</text>
</comment>
<proteinExistence type="predicted"/>
<dbReference type="InterPro" id="IPR036663">
    <property type="entry name" value="Fumarylacetoacetase_C_sf"/>
</dbReference>
<dbReference type="EMBL" id="JBFAIH010000002">
    <property type="protein sequence ID" value="MEV0362153.1"/>
    <property type="molecule type" value="Genomic_DNA"/>
</dbReference>
<reference evidence="2 3" key="1">
    <citation type="submission" date="2024-06" db="EMBL/GenBank/DDBJ databases">
        <title>The Natural Products Discovery Center: Release of the First 8490 Sequenced Strains for Exploring Actinobacteria Biosynthetic Diversity.</title>
        <authorList>
            <person name="Kalkreuter E."/>
            <person name="Kautsar S.A."/>
            <person name="Yang D."/>
            <person name="Bader C.D."/>
            <person name="Teijaro C.N."/>
            <person name="Fluegel L."/>
            <person name="Davis C.M."/>
            <person name="Simpson J.R."/>
            <person name="Lauterbach L."/>
            <person name="Steele A.D."/>
            <person name="Gui C."/>
            <person name="Meng S."/>
            <person name="Li G."/>
            <person name="Viehrig K."/>
            <person name="Ye F."/>
            <person name="Su P."/>
            <person name="Kiefer A.F."/>
            <person name="Nichols A."/>
            <person name="Cepeda A.J."/>
            <person name="Yan W."/>
            <person name="Fan B."/>
            <person name="Jiang Y."/>
            <person name="Adhikari A."/>
            <person name="Zheng C.-J."/>
            <person name="Schuster L."/>
            <person name="Cowan T.M."/>
            <person name="Smanski M.J."/>
            <person name="Chevrette M.G."/>
            <person name="De Carvalho L.P.S."/>
            <person name="Shen B."/>
        </authorList>
    </citation>
    <scope>NUCLEOTIDE SEQUENCE [LARGE SCALE GENOMIC DNA]</scope>
    <source>
        <strain evidence="2 3">NPDC050671</strain>
    </source>
</reference>
<dbReference type="Gene3D" id="3.90.850.10">
    <property type="entry name" value="Fumarylacetoacetase-like, C-terminal domain"/>
    <property type="match status" value="1"/>
</dbReference>
<protein>
    <recommendedName>
        <fullName evidence="4">2-keto-4-pentenoate hydratase</fullName>
    </recommendedName>
</protein>
<dbReference type="SUPFAM" id="SSF56529">
    <property type="entry name" value="FAH"/>
    <property type="match status" value="1"/>
</dbReference>
<evidence type="ECO:0008006" key="4">
    <source>
        <dbReference type="Google" id="ProtNLM"/>
    </source>
</evidence>
<dbReference type="Proteomes" id="UP001551658">
    <property type="component" value="Unassembled WGS sequence"/>
</dbReference>
<keyword evidence="3" id="KW-1185">Reference proteome</keyword>
<dbReference type="RefSeq" id="WP_357974156.1">
    <property type="nucleotide sequence ID" value="NZ_JBFAIH010000002.1"/>
</dbReference>
<name>A0ABV3F3D7_9NOCA</name>
<feature type="region of interest" description="Disordered" evidence="1">
    <location>
        <begin position="1"/>
        <end position="23"/>
    </location>
</feature>
<evidence type="ECO:0000256" key="1">
    <source>
        <dbReference type="SAM" id="MobiDB-lite"/>
    </source>
</evidence>
<accession>A0ABV3F3D7</accession>
<gene>
    <name evidence="2" type="ORF">AB0H72_05570</name>
</gene>
<sequence>MSTDAQPPRLHATPPPGQGGMGGYFFVRSRRDGAWRTGRLSPARYVTGGAVRVPGSGVVRVEPAVVLTVGRTIHGPGAGAVDVSGALTAIRSALVIRADPDGADEGIGGTSGPGVHAVAVSARSLAFGDVDPGLLGFTVHAAGTLRASGAVAAATGWIDAVAQLADRLATAGEDLPPGSALVVGSLTATLPVTEQTTVTATFARIGALTVHLNPETSGAIA</sequence>
<evidence type="ECO:0000313" key="3">
    <source>
        <dbReference type="Proteomes" id="UP001551658"/>
    </source>
</evidence>